<evidence type="ECO:0000313" key="2">
    <source>
        <dbReference type="Proteomes" id="UP001501576"/>
    </source>
</evidence>
<name>A0ABP3NDQ7_9ACTN</name>
<evidence type="ECO:0000313" key="1">
    <source>
        <dbReference type="EMBL" id="GAA0541929.1"/>
    </source>
</evidence>
<dbReference type="Proteomes" id="UP001501576">
    <property type="component" value="Unassembled WGS sequence"/>
</dbReference>
<gene>
    <name evidence="1" type="ORF">GCM10010390_49900</name>
</gene>
<sequence length="107" mass="11599">MAHPVQPAIERTGILQVECHRDVPRTPSGFDVIDVHSQPQPVIRGYPLPPARDQADDVISTVGNVAHVHRNEAASRPAIAGQFSNICAPLQRQATVLIPKQSRAARS</sequence>
<accession>A0ABP3NDQ7</accession>
<proteinExistence type="predicted"/>
<dbReference type="EMBL" id="BAAABZ010000049">
    <property type="protein sequence ID" value="GAA0541929.1"/>
    <property type="molecule type" value="Genomic_DNA"/>
</dbReference>
<comment type="caution">
    <text evidence="1">The sequence shown here is derived from an EMBL/GenBank/DDBJ whole genome shotgun (WGS) entry which is preliminary data.</text>
</comment>
<organism evidence="1 2">
    <name type="scientific">Streptomyces mordarskii</name>
    <dbReference type="NCBI Taxonomy" id="1226758"/>
    <lineage>
        <taxon>Bacteria</taxon>
        <taxon>Bacillati</taxon>
        <taxon>Actinomycetota</taxon>
        <taxon>Actinomycetes</taxon>
        <taxon>Kitasatosporales</taxon>
        <taxon>Streptomycetaceae</taxon>
        <taxon>Streptomyces</taxon>
    </lineage>
</organism>
<protein>
    <submittedName>
        <fullName evidence="1">Uncharacterized protein</fullName>
    </submittedName>
</protein>
<reference evidence="2" key="1">
    <citation type="journal article" date="2019" name="Int. J. Syst. Evol. Microbiol.">
        <title>The Global Catalogue of Microorganisms (GCM) 10K type strain sequencing project: providing services to taxonomists for standard genome sequencing and annotation.</title>
        <authorList>
            <consortium name="The Broad Institute Genomics Platform"/>
            <consortium name="The Broad Institute Genome Sequencing Center for Infectious Disease"/>
            <person name="Wu L."/>
            <person name="Ma J."/>
        </authorList>
    </citation>
    <scope>NUCLEOTIDE SEQUENCE [LARGE SCALE GENOMIC DNA]</scope>
    <source>
        <strain evidence="2">JCM 5052</strain>
    </source>
</reference>
<keyword evidence="2" id="KW-1185">Reference proteome</keyword>